<evidence type="ECO:0000313" key="3">
    <source>
        <dbReference type="EnsemblFungi" id="MAPG_09081T0"/>
    </source>
</evidence>
<sequence>MGIIPESPSTVSTRREWDTGFPESFCGNGNTTLRHPDAKVGADACITADDIPVSQALNRERRSFLSSKYSKRTISHGVLTPQQQQSIVRQQNTASVMYSDCAIIDSDAESATLTPFMPSRSTSYGMQTSGDSFEGRRSSTSVHDPKDESNMPPSSPSSTSTSRSRGFLRRLRRHRD</sequence>
<reference evidence="3" key="5">
    <citation type="submission" date="2015-06" db="UniProtKB">
        <authorList>
            <consortium name="EnsemblFungi"/>
        </authorList>
    </citation>
    <scope>IDENTIFICATION</scope>
    <source>
        <strain evidence="3">ATCC 64411</strain>
    </source>
</reference>
<dbReference type="EnsemblFungi" id="MAPG_09081T0">
    <property type="protein sequence ID" value="MAPG_09081T0"/>
    <property type="gene ID" value="MAPG_09081"/>
</dbReference>
<reference evidence="2" key="3">
    <citation type="submission" date="2011-03" db="EMBL/GenBank/DDBJ databases">
        <title>Annotation of Magnaporthe poae ATCC 64411.</title>
        <authorList>
            <person name="Ma L.-J."/>
            <person name="Dead R."/>
            <person name="Young S.K."/>
            <person name="Zeng Q."/>
            <person name="Gargeya S."/>
            <person name="Fitzgerald M."/>
            <person name="Haas B."/>
            <person name="Abouelleil A."/>
            <person name="Alvarado L."/>
            <person name="Arachchi H.M."/>
            <person name="Berlin A."/>
            <person name="Brown A."/>
            <person name="Chapman S.B."/>
            <person name="Chen Z."/>
            <person name="Dunbar C."/>
            <person name="Freedman E."/>
            <person name="Gearin G."/>
            <person name="Gellesch M."/>
            <person name="Goldberg J."/>
            <person name="Griggs A."/>
            <person name="Gujja S."/>
            <person name="Heiman D."/>
            <person name="Howarth C."/>
            <person name="Larson L."/>
            <person name="Lui A."/>
            <person name="MacDonald P.J.P."/>
            <person name="Mehta T."/>
            <person name="Montmayeur A."/>
            <person name="Murphy C."/>
            <person name="Neiman D."/>
            <person name="Pearson M."/>
            <person name="Priest M."/>
            <person name="Roberts A."/>
            <person name="Saif S."/>
            <person name="Shea T."/>
            <person name="Shenoy N."/>
            <person name="Sisk P."/>
            <person name="Stolte C."/>
            <person name="Sykes S."/>
            <person name="Yandava C."/>
            <person name="Wortman J."/>
            <person name="Nusbaum C."/>
            <person name="Birren B."/>
        </authorList>
    </citation>
    <scope>NUCLEOTIDE SEQUENCE</scope>
    <source>
        <strain evidence="2">ATCC 64411</strain>
    </source>
</reference>
<evidence type="ECO:0000256" key="1">
    <source>
        <dbReference type="SAM" id="MobiDB-lite"/>
    </source>
</evidence>
<feature type="compositionally biased region" description="Basic and acidic residues" evidence="1">
    <location>
        <begin position="133"/>
        <end position="149"/>
    </location>
</feature>
<dbReference type="OrthoDB" id="5209158at2759"/>
<reference evidence="4" key="2">
    <citation type="submission" date="2010-05" db="EMBL/GenBank/DDBJ databases">
        <title>The genome sequence of Magnaporthe poae strain ATCC 64411.</title>
        <authorList>
            <person name="Ma L.-J."/>
            <person name="Dead R."/>
            <person name="Young S."/>
            <person name="Zeng Q."/>
            <person name="Koehrsen M."/>
            <person name="Alvarado L."/>
            <person name="Berlin A."/>
            <person name="Chapman S.B."/>
            <person name="Chen Z."/>
            <person name="Freedman E."/>
            <person name="Gellesch M."/>
            <person name="Goldberg J."/>
            <person name="Griggs A."/>
            <person name="Gujja S."/>
            <person name="Heilman E.R."/>
            <person name="Heiman D."/>
            <person name="Hepburn T."/>
            <person name="Howarth C."/>
            <person name="Jen D."/>
            <person name="Larson L."/>
            <person name="Mehta T."/>
            <person name="Neiman D."/>
            <person name="Pearson M."/>
            <person name="Roberts A."/>
            <person name="Saif S."/>
            <person name="Shea T."/>
            <person name="Shenoy N."/>
            <person name="Sisk P."/>
            <person name="Stolte C."/>
            <person name="Sykes S."/>
            <person name="Walk T."/>
            <person name="White J."/>
            <person name="Yandava C."/>
            <person name="Haas B."/>
            <person name="Nusbaum C."/>
            <person name="Birren B."/>
        </authorList>
    </citation>
    <scope>NUCLEOTIDE SEQUENCE [LARGE SCALE GENOMIC DNA]</scope>
    <source>
        <strain evidence="4">ATCC 64411 / 73-15</strain>
    </source>
</reference>
<dbReference type="Proteomes" id="UP000011715">
    <property type="component" value="Unassembled WGS sequence"/>
</dbReference>
<dbReference type="OMA" id="MYSDCAI"/>
<dbReference type="EMBL" id="GL876974">
    <property type="protein sequence ID" value="KLU90116.1"/>
    <property type="molecule type" value="Genomic_DNA"/>
</dbReference>
<reference evidence="2" key="1">
    <citation type="submission" date="2010-05" db="EMBL/GenBank/DDBJ databases">
        <title>The Genome Sequence of Magnaporthe poae strain ATCC 64411.</title>
        <authorList>
            <consortium name="The Broad Institute Genome Sequencing Platform"/>
            <consortium name="Broad Institute Genome Sequencing Center for Infectious Disease"/>
            <person name="Ma L.-J."/>
            <person name="Dead R."/>
            <person name="Young S."/>
            <person name="Zeng Q."/>
            <person name="Koehrsen M."/>
            <person name="Alvarado L."/>
            <person name="Berlin A."/>
            <person name="Chapman S.B."/>
            <person name="Chen Z."/>
            <person name="Freedman E."/>
            <person name="Gellesch M."/>
            <person name="Goldberg J."/>
            <person name="Griggs A."/>
            <person name="Gujja S."/>
            <person name="Heilman E.R."/>
            <person name="Heiman D."/>
            <person name="Hepburn T."/>
            <person name="Howarth C."/>
            <person name="Jen D."/>
            <person name="Larson L."/>
            <person name="Mehta T."/>
            <person name="Neiman D."/>
            <person name="Pearson M."/>
            <person name="Roberts A."/>
            <person name="Saif S."/>
            <person name="Shea T."/>
            <person name="Shenoy N."/>
            <person name="Sisk P."/>
            <person name="Stolte C."/>
            <person name="Sykes S."/>
            <person name="Walk T."/>
            <person name="White J."/>
            <person name="Yandava C."/>
            <person name="Haas B."/>
            <person name="Nusbaum C."/>
            <person name="Birren B."/>
        </authorList>
    </citation>
    <scope>NUCLEOTIDE SEQUENCE</scope>
    <source>
        <strain evidence="2">ATCC 64411</strain>
    </source>
</reference>
<feature type="compositionally biased region" description="Basic residues" evidence="1">
    <location>
        <begin position="166"/>
        <end position="176"/>
    </location>
</feature>
<feature type="compositionally biased region" description="Low complexity" evidence="1">
    <location>
        <begin position="156"/>
        <end position="165"/>
    </location>
</feature>
<feature type="region of interest" description="Disordered" evidence="1">
    <location>
        <begin position="113"/>
        <end position="176"/>
    </location>
</feature>
<accession>A0A0C4E905</accession>
<reference evidence="3" key="4">
    <citation type="journal article" date="2015" name="G3 (Bethesda)">
        <title>Genome sequences of three phytopathogenic species of the Magnaporthaceae family of fungi.</title>
        <authorList>
            <person name="Okagaki L.H."/>
            <person name="Nunes C.C."/>
            <person name="Sailsbery J."/>
            <person name="Clay B."/>
            <person name="Brown D."/>
            <person name="John T."/>
            <person name="Oh Y."/>
            <person name="Young N."/>
            <person name="Fitzgerald M."/>
            <person name="Haas B.J."/>
            <person name="Zeng Q."/>
            <person name="Young S."/>
            <person name="Adiconis X."/>
            <person name="Fan L."/>
            <person name="Levin J.Z."/>
            <person name="Mitchell T.K."/>
            <person name="Okubara P.A."/>
            <person name="Farman M.L."/>
            <person name="Kohn L.M."/>
            <person name="Birren B."/>
            <person name="Ma L.-J."/>
            <person name="Dean R.A."/>
        </authorList>
    </citation>
    <scope>NUCLEOTIDE SEQUENCE</scope>
    <source>
        <strain evidence="3">ATCC 64411 / 73-15</strain>
    </source>
</reference>
<protein>
    <submittedName>
        <fullName evidence="2 3">Uncharacterized protein</fullName>
    </submittedName>
</protein>
<evidence type="ECO:0000313" key="2">
    <source>
        <dbReference type="EMBL" id="KLU90116.1"/>
    </source>
</evidence>
<evidence type="ECO:0000313" key="4">
    <source>
        <dbReference type="Proteomes" id="UP000011715"/>
    </source>
</evidence>
<dbReference type="VEuPathDB" id="FungiDB:MAPG_09081"/>
<keyword evidence="4" id="KW-1185">Reference proteome</keyword>
<organism evidence="3 4">
    <name type="scientific">Magnaporthiopsis poae (strain ATCC 64411 / 73-15)</name>
    <name type="common">Kentucky bluegrass fungus</name>
    <name type="synonym">Magnaporthe poae</name>
    <dbReference type="NCBI Taxonomy" id="644358"/>
    <lineage>
        <taxon>Eukaryota</taxon>
        <taxon>Fungi</taxon>
        <taxon>Dikarya</taxon>
        <taxon>Ascomycota</taxon>
        <taxon>Pezizomycotina</taxon>
        <taxon>Sordariomycetes</taxon>
        <taxon>Sordariomycetidae</taxon>
        <taxon>Magnaporthales</taxon>
        <taxon>Magnaporthaceae</taxon>
        <taxon>Magnaporthiopsis</taxon>
    </lineage>
</organism>
<dbReference type="EMBL" id="ADBL01002226">
    <property type="status" value="NOT_ANNOTATED_CDS"/>
    <property type="molecule type" value="Genomic_DNA"/>
</dbReference>
<dbReference type="AlphaFoldDB" id="A0A0C4E905"/>
<name>A0A0C4E905_MAGP6</name>
<dbReference type="STRING" id="644358.A0A0C4E905"/>
<feature type="compositionally biased region" description="Polar residues" evidence="1">
    <location>
        <begin position="113"/>
        <end position="131"/>
    </location>
</feature>
<dbReference type="eggNOG" id="ENOG502RJUT">
    <property type="taxonomic scope" value="Eukaryota"/>
</dbReference>
<proteinExistence type="predicted"/>
<gene>
    <name evidence="2" type="ORF">MAPG_09081</name>
</gene>